<dbReference type="EC" id="3.-.-.-" evidence="1"/>
<sequence>MLFDFDGPLVDLFAGHGAPGIAATLLEKIRAEVELAGTEFPDATDPHRIVAELHGVLTRCLLLSDEQASRLVDIAQRALVAEERIAAKSAAVTAGAAALVDELRRLGCGLAITSNNSAEAIHDFLAGRSGDGFREAFGRHVYGRAPEPYLMKPHPSCVRLALAGLGCTAESRILMIGDSASDFKAATAAELGIQFVGYAPNRRKIDLLRASGVDHLVESLHDLLRGRSF</sequence>
<dbReference type="Proteomes" id="UP001592582">
    <property type="component" value="Unassembled WGS sequence"/>
</dbReference>
<dbReference type="EMBL" id="JBHEZX010000013">
    <property type="protein sequence ID" value="MFC1412928.1"/>
    <property type="molecule type" value="Genomic_DNA"/>
</dbReference>
<keyword evidence="1" id="KW-0378">Hydrolase</keyword>
<proteinExistence type="predicted"/>
<name>A0ABV6VGU8_9ACTN</name>
<dbReference type="Pfam" id="PF00702">
    <property type="entry name" value="Hydrolase"/>
    <property type="match status" value="1"/>
</dbReference>
<dbReference type="InterPro" id="IPR036412">
    <property type="entry name" value="HAD-like_sf"/>
</dbReference>
<dbReference type="Gene3D" id="3.40.50.1000">
    <property type="entry name" value="HAD superfamily/HAD-like"/>
    <property type="match status" value="1"/>
</dbReference>
<evidence type="ECO:0000313" key="1">
    <source>
        <dbReference type="EMBL" id="MFC1412928.1"/>
    </source>
</evidence>
<keyword evidence="2" id="KW-1185">Reference proteome</keyword>
<accession>A0ABV6VGU8</accession>
<comment type="caution">
    <text evidence="1">The sequence shown here is derived from an EMBL/GenBank/DDBJ whole genome shotgun (WGS) entry which is preliminary data.</text>
</comment>
<dbReference type="GO" id="GO:0016787">
    <property type="term" value="F:hydrolase activity"/>
    <property type="evidence" value="ECO:0007669"/>
    <property type="project" value="UniProtKB-KW"/>
</dbReference>
<dbReference type="SUPFAM" id="SSF56784">
    <property type="entry name" value="HAD-like"/>
    <property type="match status" value="1"/>
</dbReference>
<organism evidence="1 2">
    <name type="scientific">Streptacidiphilus alkalitolerans</name>
    <dbReference type="NCBI Taxonomy" id="3342712"/>
    <lineage>
        <taxon>Bacteria</taxon>
        <taxon>Bacillati</taxon>
        <taxon>Actinomycetota</taxon>
        <taxon>Actinomycetes</taxon>
        <taxon>Kitasatosporales</taxon>
        <taxon>Streptomycetaceae</taxon>
        <taxon>Streptacidiphilus</taxon>
    </lineage>
</organism>
<evidence type="ECO:0000313" key="2">
    <source>
        <dbReference type="Proteomes" id="UP001592582"/>
    </source>
</evidence>
<dbReference type="PANTHER" id="PTHR43434:SF1">
    <property type="entry name" value="PHOSPHOGLYCOLATE PHOSPHATASE"/>
    <property type="match status" value="1"/>
</dbReference>
<protein>
    <submittedName>
        <fullName evidence="1">HAD family hydrolase</fullName>
        <ecNumber evidence="1">3.-.-.-</ecNumber>
    </submittedName>
</protein>
<dbReference type="InterPro" id="IPR050155">
    <property type="entry name" value="HAD-like_hydrolase_sf"/>
</dbReference>
<dbReference type="PANTHER" id="PTHR43434">
    <property type="entry name" value="PHOSPHOGLYCOLATE PHOSPHATASE"/>
    <property type="match status" value="1"/>
</dbReference>
<reference evidence="1 2" key="1">
    <citation type="submission" date="2024-09" db="EMBL/GenBank/DDBJ databases">
        <authorList>
            <person name="Lee S.D."/>
        </authorList>
    </citation>
    <scope>NUCLEOTIDE SEQUENCE [LARGE SCALE GENOMIC DNA]</scope>
    <source>
        <strain evidence="1 2">N1-1</strain>
    </source>
</reference>
<gene>
    <name evidence="1" type="ORF">ACEZDG_27050</name>
</gene>
<dbReference type="InterPro" id="IPR023214">
    <property type="entry name" value="HAD_sf"/>
</dbReference>